<dbReference type="EC" id="1.3.3.11" evidence="3"/>
<protein>
    <recommendedName>
        <fullName evidence="3">Pyrroloquinoline-quinone synthase</fullName>
        <ecNumber evidence="3">1.3.3.11</ecNumber>
    </recommendedName>
    <alternativeName>
        <fullName evidence="3">Coenzyme PQQ synthesis protein C</fullName>
    </alternativeName>
    <alternativeName>
        <fullName evidence="3">Pyrroloquinoline quinone biosynthesis protein C</fullName>
    </alternativeName>
</protein>
<gene>
    <name evidence="3 5" type="primary">pqqC</name>
    <name evidence="5" type="ordered locus">TMO_3112</name>
</gene>
<comment type="pathway">
    <text evidence="3">Cofactor biosynthesis; pyrroloquinoline quinone biosynthesis.</text>
</comment>
<sequence length="254" mass="28520">MNDPLPRIDAPLTPDGLEAVLREVGRRRYHDRHPFHRRLHGGGCTRAEVQAWALNRYLYQAAIPRKDATILARMEDPALRRAWRQRIIDHDGEAEGEGGIARWLHLTDALGLNRALVVSGRAALPATHFAVEAYVQFCATRPLLDAIASSLTELFSPRVIGERVSGMLAHYDFVDDRALAYFTARPPQAERDVIFALDHVRRHATTVETQRAVVEALIFKTGVLWAQLDALWHGYVTGQLPPGAWTPDDEGVWT</sequence>
<dbReference type="HAMAP" id="MF_00654">
    <property type="entry name" value="PQQ_syn_PqqC"/>
    <property type="match status" value="1"/>
</dbReference>
<dbReference type="InterPro" id="IPR004305">
    <property type="entry name" value="Thiaminase-2/PQQC"/>
</dbReference>
<evidence type="ECO:0000313" key="6">
    <source>
        <dbReference type="Proteomes" id="UP000005258"/>
    </source>
</evidence>
<dbReference type="InterPro" id="IPR016084">
    <property type="entry name" value="Haem_Oase-like_multi-hlx"/>
</dbReference>
<feature type="domain" description="Thiaminase-2/PQQC" evidence="4">
    <location>
        <begin position="21"/>
        <end position="229"/>
    </location>
</feature>
<evidence type="ECO:0000256" key="3">
    <source>
        <dbReference type="HAMAP-Rule" id="MF_00654"/>
    </source>
</evidence>
<evidence type="ECO:0000256" key="2">
    <source>
        <dbReference type="ARBA" id="ARBA00023002"/>
    </source>
</evidence>
<dbReference type="Pfam" id="PF03070">
    <property type="entry name" value="TENA_THI-4"/>
    <property type="match status" value="1"/>
</dbReference>
<dbReference type="UniPathway" id="UPA00539"/>
<comment type="similarity">
    <text evidence="3">Belongs to the PqqC family.</text>
</comment>
<dbReference type="PATRIC" id="fig|1110502.3.peg.3190"/>
<dbReference type="KEGG" id="tmo:TMO_3112"/>
<name>I3TQB2_TISMK</name>
<proteinExistence type="inferred from homology"/>
<dbReference type="Proteomes" id="UP000005258">
    <property type="component" value="Chromosome"/>
</dbReference>
<reference evidence="5 6" key="1">
    <citation type="journal article" date="2012" name="J. Am. Chem. Soc.">
        <title>Bacterial biosynthesis and maturation of the didemnin anti-cancer agents.</title>
        <authorList>
            <person name="Xu Y."/>
            <person name="Kersten R.D."/>
            <person name="Nam S.J."/>
            <person name="Lu L."/>
            <person name="Al-Suwailem A.M."/>
            <person name="Zheng H."/>
            <person name="Fenical W."/>
            <person name="Dorrestein P.C."/>
            <person name="Moore B.S."/>
            <person name="Qian P.Y."/>
        </authorList>
    </citation>
    <scope>NUCLEOTIDE SEQUENCE [LARGE SCALE GENOMIC DNA]</scope>
    <source>
        <strain evidence="5 6">KA081020-065</strain>
    </source>
</reference>
<keyword evidence="1 3" id="KW-0884">PQQ biosynthesis</keyword>
<dbReference type="GO" id="GO:0033732">
    <property type="term" value="F:pyrroloquinoline-quinone synthase activity"/>
    <property type="evidence" value="ECO:0007669"/>
    <property type="project" value="UniProtKB-EC"/>
</dbReference>
<keyword evidence="2 3" id="KW-0560">Oxidoreductase</keyword>
<dbReference type="PANTHER" id="PTHR40279:SF3">
    <property type="entry name" value="4-AMINOBENZOATE SYNTHASE"/>
    <property type="match status" value="1"/>
</dbReference>
<dbReference type="InterPro" id="IPR011845">
    <property type="entry name" value="PqqC"/>
</dbReference>
<comment type="function">
    <text evidence="3">Ring cyclization and eight-electron oxidation of 3a-(2-amino-2-carboxyethyl)-4,5-dioxo-4,5,6,7,8,9-hexahydroquinoline-7,9-dicarboxylic-acid to PQQ.</text>
</comment>
<evidence type="ECO:0000259" key="4">
    <source>
        <dbReference type="Pfam" id="PF03070"/>
    </source>
</evidence>
<organism evidence="5 6">
    <name type="scientific">Tistrella mobilis (strain KA081020-065)</name>
    <dbReference type="NCBI Taxonomy" id="1110502"/>
    <lineage>
        <taxon>Bacteria</taxon>
        <taxon>Pseudomonadati</taxon>
        <taxon>Pseudomonadota</taxon>
        <taxon>Alphaproteobacteria</taxon>
        <taxon>Geminicoccales</taxon>
        <taxon>Geminicoccaceae</taxon>
        <taxon>Tistrella</taxon>
    </lineage>
</organism>
<dbReference type="Gene3D" id="1.20.910.10">
    <property type="entry name" value="Heme oxygenase-like"/>
    <property type="match status" value="1"/>
</dbReference>
<comment type="catalytic activity">
    <reaction evidence="3">
        <text>6-(2-amino-2-carboxyethyl)-7,8-dioxo-1,2,3,4,7,8-hexahydroquinoline-2,4-dicarboxylate + 3 O2 = pyrroloquinoline quinone + 2 H2O2 + 2 H2O + H(+)</text>
        <dbReference type="Rhea" id="RHEA:10692"/>
        <dbReference type="ChEBI" id="CHEBI:15377"/>
        <dbReference type="ChEBI" id="CHEBI:15378"/>
        <dbReference type="ChEBI" id="CHEBI:15379"/>
        <dbReference type="ChEBI" id="CHEBI:16240"/>
        <dbReference type="ChEBI" id="CHEBI:58442"/>
        <dbReference type="ChEBI" id="CHEBI:58778"/>
        <dbReference type="EC" id="1.3.3.11"/>
    </reaction>
</comment>
<dbReference type="eggNOG" id="COG5424">
    <property type="taxonomic scope" value="Bacteria"/>
</dbReference>
<dbReference type="GO" id="GO:0018189">
    <property type="term" value="P:pyrroloquinoline quinone biosynthetic process"/>
    <property type="evidence" value="ECO:0007669"/>
    <property type="project" value="UniProtKB-UniRule"/>
</dbReference>
<dbReference type="InterPro" id="IPR039068">
    <property type="entry name" value="PqqC-like"/>
</dbReference>
<dbReference type="SUPFAM" id="SSF48613">
    <property type="entry name" value="Heme oxygenase-like"/>
    <property type="match status" value="1"/>
</dbReference>
<keyword evidence="6" id="KW-1185">Reference proteome</keyword>
<dbReference type="EMBL" id="CP003236">
    <property type="protein sequence ID" value="AFK54950.1"/>
    <property type="molecule type" value="Genomic_DNA"/>
</dbReference>
<evidence type="ECO:0000313" key="5">
    <source>
        <dbReference type="EMBL" id="AFK54950.1"/>
    </source>
</evidence>
<accession>I3TQB2</accession>
<dbReference type="NCBIfam" id="TIGR02111">
    <property type="entry name" value="PQQ_syn_pqqC"/>
    <property type="match status" value="1"/>
</dbReference>
<dbReference type="AlphaFoldDB" id="I3TQB2"/>
<dbReference type="HOGENOM" id="CLU_080136_0_0_5"/>
<dbReference type="STRING" id="1110502.TMO_3112"/>
<evidence type="ECO:0000256" key="1">
    <source>
        <dbReference type="ARBA" id="ARBA00022905"/>
    </source>
</evidence>
<dbReference type="PANTHER" id="PTHR40279">
    <property type="entry name" value="PQQC-LIKE PROTEIN"/>
    <property type="match status" value="1"/>
</dbReference>